<evidence type="ECO:0000313" key="3">
    <source>
        <dbReference type="EMBL" id="AZK47482.1"/>
    </source>
</evidence>
<sequence length="350" mass="40685">MLGSKGSCTTWEKLRQYNNLLNIRYLGQYISQFRRLHPIAIDFNLVKGWHLSLKQLFQYQTIAELSHFLQYGGERTANQPSKVRNPLRCLVPFSVDHRKIPFFCVHPITGHVHSYYELAQKIQTKYRFIGIQSPMVDIDPPFFNNLETLAQHYVEAVQAEQSHGPYHLGGWSLGGLIAYEMAQILKKQKEEVQCLIIMDKDAYPYPFVHQDEHLLTYLFEEEEVPQEESFLQMNSTDQLNWLLSQHQVKERYNNNDPGWIKQHLEIIRDHIRLMSKHILQPYEGHLTVISSEDTANKTGNDPALGWRKLAKSVRAITVPGNHDSFIQEPLVERLASEILQNSPIINEVNT</sequence>
<dbReference type="Gene3D" id="3.40.50.1820">
    <property type="entry name" value="alpha/beta hydrolase"/>
    <property type="match status" value="1"/>
</dbReference>
<accession>A0A3Q8SCI6</accession>
<gene>
    <name evidence="3" type="ORF">EIM92_16060</name>
</gene>
<dbReference type="EMBL" id="CP034248">
    <property type="protein sequence ID" value="AZK47482.1"/>
    <property type="molecule type" value="Genomic_DNA"/>
</dbReference>
<evidence type="ECO:0000256" key="1">
    <source>
        <dbReference type="ARBA" id="ARBA00007169"/>
    </source>
</evidence>
<evidence type="ECO:0000259" key="2">
    <source>
        <dbReference type="Pfam" id="PF00975"/>
    </source>
</evidence>
<dbReference type="InterPro" id="IPR001031">
    <property type="entry name" value="Thioesterase"/>
</dbReference>
<dbReference type="GO" id="GO:0008610">
    <property type="term" value="P:lipid biosynthetic process"/>
    <property type="evidence" value="ECO:0007669"/>
    <property type="project" value="TreeGrafter"/>
</dbReference>
<name>A0A3Q8SCI6_9BACL</name>
<reference evidence="3 4" key="1">
    <citation type="submission" date="2018-11" db="EMBL/GenBank/DDBJ databases">
        <title>Genome sequencing of Paenibacillus lentus DSM25539(T).</title>
        <authorList>
            <person name="Kook J.-K."/>
            <person name="Park S.-N."/>
            <person name="Lim Y.K."/>
        </authorList>
    </citation>
    <scope>NUCLEOTIDE SEQUENCE [LARGE SCALE GENOMIC DNA]</scope>
    <source>
        <strain evidence="3 4">DSM 25539</strain>
    </source>
</reference>
<keyword evidence="4" id="KW-1185">Reference proteome</keyword>
<dbReference type="AlphaFoldDB" id="A0A3Q8SCI6"/>
<comment type="similarity">
    <text evidence="1">Belongs to the thioesterase family.</text>
</comment>
<organism evidence="3 4">
    <name type="scientific">Paenibacillus lentus</name>
    <dbReference type="NCBI Taxonomy" id="1338368"/>
    <lineage>
        <taxon>Bacteria</taxon>
        <taxon>Bacillati</taxon>
        <taxon>Bacillota</taxon>
        <taxon>Bacilli</taxon>
        <taxon>Bacillales</taxon>
        <taxon>Paenibacillaceae</taxon>
        <taxon>Paenibacillus</taxon>
    </lineage>
</organism>
<dbReference type="Proteomes" id="UP000273145">
    <property type="component" value="Chromosome"/>
</dbReference>
<dbReference type="Pfam" id="PF00975">
    <property type="entry name" value="Thioesterase"/>
    <property type="match status" value="1"/>
</dbReference>
<feature type="domain" description="Thioesterase" evidence="2">
    <location>
        <begin position="102"/>
        <end position="336"/>
    </location>
</feature>
<proteinExistence type="inferred from homology"/>
<dbReference type="SUPFAM" id="SSF53474">
    <property type="entry name" value="alpha/beta-Hydrolases"/>
    <property type="match status" value="1"/>
</dbReference>
<protein>
    <recommendedName>
        <fullName evidence="2">Thioesterase domain-containing protein</fullName>
    </recommendedName>
</protein>
<dbReference type="KEGG" id="plen:EIM92_16060"/>
<evidence type="ECO:0000313" key="4">
    <source>
        <dbReference type="Proteomes" id="UP000273145"/>
    </source>
</evidence>
<dbReference type="InterPro" id="IPR029058">
    <property type="entry name" value="AB_hydrolase_fold"/>
</dbReference>
<dbReference type="InterPro" id="IPR012223">
    <property type="entry name" value="TEII"/>
</dbReference>
<dbReference type="OrthoDB" id="9757538at2"/>
<dbReference type="PANTHER" id="PTHR11487">
    <property type="entry name" value="THIOESTERASE"/>
    <property type="match status" value="1"/>
</dbReference>
<dbReference type="PANTHER" id="PTHR11487:SF0">
    <property type="entry name" value="S-ACYL FATTY ACID SYNTHASE THIOESTERASE, MEDIUM CHAIN"/>
    <property type="match status" value="1"/>
</dbReference>